<keyword evidence="2" id="KW-0378">Hydrolase</keyword>
<dbReference type="Gene3D" id="1.10.4080.10">
    <property type="entry name" value="ADP-ribosylation/Crystallin J1"/>
    <property type="match status" value="1"/>
</dbReference>
<feature type="binding site" evidence="1">
    <location>
        <position position="280"/>
    </location>
    <ligand>
        <name>Mg(2+)</name>
        <dbReference type="ChEBI" id="CHEBI:18420"/>
        <label>1</label>
    </ligand>
</feature>
<gene>
    <name evidence="2" type="ORF">GKZ57_09895</name>
</gene>
<feature type="binding site" evidence="1">
    <location>
        <position position="56"/>
    </location>
    <ligand>
        <name>Mg(2+)</name>
        <dbReference type="ChEBI" id="CHEBI:18420"/>
        <label>1</label>
    </ligand>
</feature>
<dbReference type="GO" id="GO:0046872">
    <property type="term" value="F:metal ion binding"/>
    <property type="evidence" value="ECO:0007669"/>
    <property type="project" value="UniProtKB-KW"/>
</dbReference>
<dbReference type="InterPro" id="IPR013320">
    <property type="entry name" value="ConA-like_dom_sf"/>
</dbReference>
<evidence type="ECO:0000313" key="3">
    <source>
        <dbReference type="Proteomes" id="UP000437824"/>
    </source>
</evidence>
<dbReference type="AlphaFoldDB" id="A0A844GLK6"/>
<dbReference type="GO" id="GO:0016787">
    <property type="term" value="F:hydrolase activity"/>
    <property type="evidence" value="ECO:0007669"/>
    <property type="project" value="UniProtKB-KW"/>
</dbReference>
<sequence>MKKEYIEHIYAGWLAKIIGIRLGAPVEGWSQRQIEDIYGETDGYLVDYRDFAADDDSNGPLFFLRALEDCGKGSEMKAQDVAEALLNYAPFEHGFFWWGGYGVSTEHTAYLNLRNGIKAPESGSIEQNGKTTAEQIGGQIFIDTWGLVTPGNPDIAAKLARKAASVTHGGDGIHGGIFVAVCISYAFVESDMNKILEKGLSYIPENCDYAKIVRVVMDYHKKNPNNWKDCWKFIRDNYGYDKYPGMCHIIPNTAVMILALLYGNGDFSDTLQICNRCGWDTDCNVGNIATIMGVRNGLDGIDYRKWREPVNDFLACSSVVGSRNIMDIPYGACYIAKLAAELAGEKLPAPYDKIAEDKIESCHFEFPGSTHVMRVRIEHLNKGDDYPKPEYHLMNTDESAAFGNRSLKVTANRMESGENVLVYKKTYYRPADFHDSRYDPAFSPLVYPGQTVHGSVMVPEYGLSDLQVSLYVHEVRGDRIYQGDAVVLEKGQWKQLEFVIPAMEGALLDEVGFCVHVGGERGSAQQVTVLLDDFYTDGTPDYSVEMRKEEEEVWTPVHREITQFTKLKGLFYLADGNLHLSCCDFGEAYTGSHNWKDYTAEFWLTPHTGDWHMMNVRVQGGIRSYAAGFLADGRAAILKNENGYRILSQCDFAWEKEKEYHLCVSVEGSRLILWVDDQKLLEVTDVERPYLEGAVGISVQNGSHCSCSKMAVHGNF</sequence>
<dbReference type="Gene3D" id="2.60.120.560">
    <property type="entry name" value="Exo-inulinase, domain 1"/>
    <property type="match status" value="1"/>
</dbReference>
<dbReference type="SUPFAM" id="SSF101478">
    <property type="entry name" value="ADP-ribosylglycohydrolase"/>
    <property type="match status" value="1"/>
</dbReference>
<dbReference type="Gene3D" id="2.60.120.260">
    <property type="entry name" value="Galactose-binding domain-like"/>
    <property type="match status" value="1"/>
</dbReference>
<keyword evidence="1" id="KW-0460">Magnesium</keyword>
<dbReference type="InterPro" id="IPR005502">
    <property type="entry name" value="Ribosyl_crysJ1"/>
</dbReference>
<comment type="caution">
    <text evidence="2">The sequence shown here is derived from an EMBL/GenBank/DDBJ whole genome shotgun (WGS) entry which is preliminary data.</text>
</comment>
<feature type="binding site" evidence="1">
    <location>
        <position position="55"/>
    </location>
    <ligand>
        <name>Mg(2+)</name>
        <dbReference type="ChEBI" id="CHEBI:18420"/>
        <label>1</label>
    </ligand>
</feature>
<comment type="cofactor">
    <cofactor evidence="1">
        <name>Mg(2+)</name>
        <dbReference type="ChEBI" id="CHEBI:18420"/>
    </cofactor>
    <text evidence="1">Binds 2 magnesium ions per subunit.</text>
</comment>
<proteinExistence type="predicted"/>
<dbReference type="Proteomes" id="UP000437824">
    <property type="component" value="Unassembled WGS sequence"/>
</dbReference>
<feature type="binding site" evidence="1">
    <location>
        <position position="282"/>
    </location>
    <ligand>
        <name>Mg(2+)</name>
        <dbReference type="ChEBI" id="CHEBI:18420"/>
        <label>1</label>
    </ligand>
</feature>
<dbReference type="Pfam" id="PF03747">
    <property type="entry name" value="ADP_ribosyl_GH"/>
    <property type="match status" value="1"/>
</dbReference>
<name>A0A844GLK6_9FIRM</name>
<reference evidence="2 3" key="1">
    <citation type="submission" date="2019-11" db="EMBL/GenBank/DDBJ databases">
        <title>Draft genome sequence of Blautia luti DSM 14534T, isolated from human stool.</title>
        <authorList>
            <person name="Ortiz R."/>
            <person name="Melis-Arcos F."/>
            <person name="Covarrubias P."/>
            <person name="Cardenas J.P."/>
            <person name="Perez-Donoso J."/>
            <person name="Almonacid D."/>
        </authorList>
    </citation>
    <scope>NUCLEOTIDE SEQUENCE [LARGE SCALE GENOMIC DNA]</scope>
    <source>
        <strain evidence="2 3">DSM 14534</strain>
    </source>
</reference>
<evidence type="ECO:0000313" key="2">
    <source>
        <dbReference type="EMBL" id="MTD61571.1"/>
    </source>
</evidence>
<accession>A0A844GLK6</accession>
<dbReference type="InterPro" id="IPR036705">
    <property type="entry name" value="Ribosyl_crysJ1_sf"/>
</dbReference>
<protein>
    <submittedName>
        <fullName evidence="2">ADP-ribosylglycohydrolase family protein</fullName>
    </submittedName>
</protein>
<evidence type="ECO:0000256" key="1">
    <source>
        <dbReference type="PIRSR" id="PIRSR605502-1"/>
    </source>
</evidence>
<organism evidence="2 3">
    <name type="scientific">Blautia luti DSM 14534 = JCM 17040</name>
    <dbReference type="NCBI Taxonomy" id="649762"/>
    <lineage>
        <taxon>Bacteria</taxon>
        <taxon>Bacillati</taxon>
        <taxon>Bacillota</taxon>
        <taxon>Clostridia</taxon>
        <taxon>Lachnospirales</taxon>
        <taxon>Lachnospiraceae</taxon>
        <taxon>Blautia</taxon>
    </lineage>
</organism>
<dbReference type="SUPFAM" id="SSF49899">
    <property type="entry name" value="Concanavalin A-like lectins/glucanases"/>
    <property type="match status" value="1"/>
</dbReference>
<keyword evidence="1" id="KW-0479">Metal-binding</keyword>
<dbReference type="EMBL" id="WMBC01000007">
    <property type="protein sequence ID" value="MTD61571.1"/>
    <property type="molecule type" value="Genomic_DNA"/>
</dbReference>